<feature type="compositionally biased region" description="Basic and acidic residues" evidence="1">
    <location>
        <begin position="58"/>
        <end position="70"/>
    </location>
</feature>
<evidence type="ECO:0000313" key="2">
    <source>
        <dbReference type="EMBL" id="KAF2231238.1"/>
    </source>
</evidence>
<organism evidence="2 3">
    <name type="scientific">Viridothelium virens</name>
    <name type="common">Speckled blister lichen</name>
    <name type="synonym">Trypethelium virens</name>
    <dbReference type="NCBI Taxonomy" id="1048519"/>
    <lineage>
        <taxon>Eukaryota</taxon>
        <taxon>Fungi</taxon>
        <taxon>Dikarya</taxon>
        <taxon>Ascomycota</taxon>
        <taxon>Pezizomycotina</taxon>
        <taxon>Dothideomycetes</taxon>
        <taxon>Dothideomycetes incertae sedis</taxon>
        <taxon>Trypetheliales</taxon>
        <taxon>Trypetheliaceae</taxon>
        <taxon>Viridothelium</taxon>
    </lineage>
</organism>
<dbReference type="Proteomes" id="UP000800092">
    <property type="component" value="Unassembled WGS sequence"/>
</dbReference>
<gene>
    <name evidence="2" type="ORF">EV356DRAFT_535663</name>
</gene>
<reference evidence="2" key="1">
    <citation type="journal article" date="2020" name="Stud. Mycol.">
        <title>101 Dothideomycetes genomes: a test case for predicting lifestyles and emergence of pathogens.</title>
        <authorList>
            <person name="Haridas S."/>
            <person name="Albert R."/>
            <person name="Binder M."/>
            <person name="Bloem J."/>
            <person name="Labutti K."/>
            <person name="Salamov A."/>
            <person name="Andreopoulos B."/>
            <person name="Baker S."/>
            <person name="Barry K."/>
            <person name="Bills G."/>
            <person name="Bluhm B."/>
            <person name="Cannon C."/>
            <person name="Castanera R."/>
            <person name="Culley D."/>
            <person name="Daum C."/>
            <person name="Ezra D."/>
            <person name="Gonzalez J."/>
            <person name="Henrissat B."/>
            <person name="Kuo A."/>
            <person name="Liang C."/>
            <person name="Lipzen A."/>
            <person name="Lutzoni F."/>
            <person name="Magnuson J."/>
            <person name="Mondo S."/>
            <person name="Nolan M."/>
            <person name="Ohm R."/>
            <person name="Pangilinan J."/>
            <person name="Park H.-J."/>
            <person name="Ramirez L."/>
            <person name="Alfaro M."/>
            <person name="Sun H."/>
            <person name="Tritt A."/>
            <person name="Yoshinaga Y."/>
            <person name="Zwiers L.-H."/>
            <person name="Turgeon B."/>
            <person name="Goodwin S."/>
            <person name="Spatafora J."/>
            <person name="Crous P."/>
            <person name="Grigoriev I."/>
        </authorList>
    </citation>
    <scope>NUCLEOTIDE SEQUENCE</scope>
    <source>
        <strain evidence="2">Tuck. ex Michener</strain>
    </source>
</reference>
<accession>A0A6A6H080</accession>
<keyword evidence="3" id="KW-1185">Reference proteome</keyword>
<evidence type="ECO:0000313" key="3">
    <source>
        <dbReference type="Proteomes" id="UP000800092"/>
    </source>
</evidence>
<evidence type="ECO:0008006" key="4">
    <source>
        <dbReference type="Google" id="ProtNLM"/>
    </source>
</evidence>
<dbReference type="AlphaFoldDB" id="A0A6A6H080"/>
<evidence type="ECO:0000256" key="1">
    <source>
        <dbReference type="SAM" id="MobiDB-lite"/>
    </source>
</evidence>
<protein>
    <recommendedName>
        <fullName evidence="4">DNA/RNA-binding protein Alba-like domain-containing protein</fullName>
    </recommendedName>
</protein>
<name>A0A6A6H080_VIRVR</name>
<dbReference type="EMBL" id="ML991829">
    <property type="protein sequence ID" value="KAF2231238.1"/>
    <property type="molecule type" value="Genomic_DNA"/>
</dbReference>
<dbReference type="OrthoDB" id="424402at2759"/>
<proteinExistence type="predicted"/>
<feature type="region of interest" description="Disordered" evidence="1">
    <location>
        <begin position="1"/>
        <end position="76"/>
    </location>
</feature>
<sequence length="260" mass="28717">MTMRSEFKKQKLAHVSDAGGSDGPHIPEAARASKNREDALLNVLAENQRRKLPGLGSEKTDSDANKRALSADDPAFENATDGATAANARLKNYTLPKLTKELEVLSRYDVRMMSVISSTKIRNKVQQATQILTSASTEGTSQKPIILALTAREGVASKLITIAEITKRNLDDKKMPWFQYSCVEPKMVEIERKLSNSDKRDNASEDDSEDGLAFETMLSAIERKLVAKPKFRAVPVMSIFLSRVPVKELKDAHGVQNSQT</sequence>